<evidence type="ECO:0000256" key="1">
    <source>
        <dbReference type="SAM" id="MobiDB-lite"/>
    </source>
</evidence>
<dbReference type="FunFam" id="3.10.450.40:FF:000016">
    <property type="entry name" value="Predicted protein"/>
    <property type="match status" value="1"/>
</dbReference>
<evidence type="ECO:0000313" key="3">
    <source>
        <dbReference type="Proteomes" id="UP001603857"/>
    </source>
</evidence>
<reference evidence="2 3" key="1">
    <citation type="submission" date="2024-08" db="EMBL/GenBank/DDBJ databases">
        <title>Insights into the chromosomal genome structure of Flemingia macrophylla.</title>
        <authorList>
            <person name="Ding Y."/>
            <person name="Zhao Y."/>
            <person name="Bi W."/>
            <person name="Wu M."/>
            <person name="Zhao G."/>
            <person name="Gong Y."/>
            <person name="Li W."/>
            <person name="Zhang P."/>
        </authorList>
    </citation>
    <scope>NUCLEOTIDE SEQUENCE [LARGE SCALE GENOMIC DNA]</scope>
    <source>
        <strain evidence="2">DYQJB</strain>
        <tissue evidence="2">Leaf</tissue>
    </source>
</reference>
<dbReference type="PANTHER" id="PTHR33415">
    <property type="entry name" value="PROTEIN EMBRYO DEFECTIVE 514"/>
    <property type="match status" value="1"/>
</dbReference>
<accession>A0ABD1MY54</accession>
<evidence type="ECO:0000313" key="2">
    <source>
        <dbReference type="EMBL" id="KAL2340766.1"/>
    </source>
</evidence>
<dbReference type="PANTHER" id="PTHR33415:SF12">
    <property type="entry name" value="PROTEIN EMBRYO DEFECTIVE 514"/>
    <property type="match status" value="1"/>
</dbReference>
<dbReference type="Proteomes" id="UP001603857">
    <property type="component" value="Unassembled WGS sequence"/>
</dbReference>
<dbReference type="Gene3D" id="3.10.450.40">
    <property type="match status" value="1"/>
</dbReference>
<keyword evidence="3" id="KW-1185">Reference proteome</keyword>
<feature type="compositionally biased region" description="Basic residues" evidence="1">
    <location>
        <begin position="225"/>
        <end position="235"/>
    </location>
</feature>
<name>A0ABD1MY54_9FABA</name>
<sequence>MAEETAPEVVDPIAAVDMDVEAGEVTQKRAREEEEEDDDDDAVSKKQKVDEEKSVEEQRLEKENQKEPIEEEKENEEEKEKGVAEEKETAEKEAGGSVNLGYKSFASSSDMFRYFYNLLHTWPQYMNLNKYEHLMLLELLKNGHAEPDKKVGGGVRAFQVRRHPTFKSRCFFLIREDDSVDDFSFRKCVDHILPLPEEMHLKSNANNANANKSSGGGGGGGGGGGRHHGHGKGGRGRGDGHGKGGRGRGGRGGGRGRGGKWRN</sequence>
<feature type="region of interest" description="Disordered" evidence="1">
    <location>
        <begin position="205"/>
        <end position="263"/>
    </location>
</feature>
<feature type="compositionally biased region" description="Basic and acidic residues" evidence="1">
    <location>
        <begin position="76"/>
        <end position="94"/>
    </location>
</feature>
<feature type="compositionally biased region" description="Gly residues" evidence="1">
    <location>
        <begin position="214"/>
        <end position="224"/>
    </location>
</feature>
<protein>
    <recommendedName>
        <fullName evidence="4">Protein EMBRYO DEFECTIVE 514</fullName>
    </recommendedName>
</protein>
<proteinExistence type="predicted"/>
<organism evidence="2 3">
    <name type="scientific">Flemingia macrophylla</name>
    <dbReference type="NCBI Taxonomy" id="520843"/>
    <lineage>
        <taxon>Eukaryota</taxon>
        <taxon>Viridiplantae</taxon>
        <taxon>Streptophyta</taxon>
        <taxon>Embryophyta</taxon>
        <taxon>Tracheophyta</taxon>
        <taxon>Spermatophyta</taxon>
        <taxon>Magnoliopsida</taxon>
        <taxon>eudicotyledons</taxon>
        <taxon>Gunneridae</taxon>
        <taxon>Pentapetalae</taxon>
        <taxon>rosids</taxon>
        <taxon>fabids</taxon>
        <taxon>Fabales</taxon>
        <taxon>Fabaceae</taxon>
        <taxon>Papilionoideae</taxon>
        <taxon>50 kb inversion clade</taxon>
        <taxon>NPAAA clade</taxon>
        <taxon>indigoferoid/millettioid clade</taxon>
        <taxon>Phaseoleae</taxon>
        <taxon>Flemingia</taxon>
    </lineage>
</organism>
<comment type="caution">
    <text evidence="2">The sequence shown here is derived from an EMBL/GenBank/DDBJ whole genome shotgun (WGS) entry which is preliminary data.</text>
</comment>
<dbReference type="AlphaFoldDB" id="A0ABD1MY54"/>
<feature type="compositionally biased region" description="Basic and acidic residues" evidence="1">
    <location>
        <begin position="42"/>
        <end position="68"/>
    </location>
</feature>
<dbReference type="InterPro" id="IPR044673">
    <property type="entry name" value="DCL-like"/>
</dbReference>
<evidence type="ECO:0008006" key="4">
    <source>
        <dbReference type="Google" id="ProtNLM"/>
    </source>
</evidence>
<dbReference type="EMBL" id="JBGMDY010000003">
    <property type="protein sequence ID" value="KAL2340766.1"/>
    <property type="molecule type" value="Genomic_DNA"/>
</dbReference>
<gene>
    <name evidence="2" type="ORF">Fmac_008706</name>
</gene>
<dbReference type="Pfam" id="PF11523">
    <property type="entry name" value="DUF3223"/>
    <property type="match status" value="1"/>
</dbReference>
<feature type="region of interest" description="Disordered" evidence="1">
    <location>
        <begin position="1"/>
        <end position="95"/>
    </location>
</feature>